<comment type="subunit">
    <text evidence="7">Homodimer.</text>
</comment>
<dbReference type="Gene3D" id="3.20.20.210">
    <property type="match status" value="1"/>
</dbReference>
<dbReference type="Pfam" id="PF01208">
    <property type="entry name" value="URO-D"/>
    <property type="match status" value="1"/>
</dbReference>
<dbReference type="InterPro" id="IPR038071">
    <property type="entry name" value="UROD/MetE-like_sf"/>
</dbReference>
<evidence type="ECO:0000256" key="2">
    <source>
        <dbReference type="ARBA" id="ARBA00009935"/>
    </source>
</evidence>
<protein>
    <recommendedName>
        <fullName evidence="3 7">Uroporphyrinogen decarboxylase</fullName>
        <shortName evidence="7">UPD</shortName>
        <shortName evidence="7">URO-D</shortName>
        <ecNumber evidence="3 7">4.1.1.37</ecNumber>
    </recommendedName>
</protein>
<comment type="caution">
    <text evidence="7">Lacks conserved residue(s) required for the propagation of feature annotation.</text>
</comment>
<dbReference type="NCBIfam" id="TIGR01464">
    <property type="entry name" value="hemE"/>
    <property type="match status" value="1"/>
</dbReference>
<feature type="domain" description="Uroporphyrinogen decarboxylase (URO-D)" evidence="10">
    <location>
        <begin position="23"/>
        <end position="32"/>
    </location>
</feature>
<evidence type="ECO:0000313" key="13">
    <source>
        <dbReference type="Proteomes" id="UP001057520"/>
    </source>
</evidence>
<name>A0ABY4ZTV5_9CAUL</name>
<evidence type="ECO:0000256" key="3">
    <source>
        <dbReference type="ARBA" id="ARBA00012288"/>
    </source>
</evidence>
<accession>A0ABY4ZTV5</accession>
<feature type="binding site" evidence="7">
    <location>
        <position position="153"/>
    </location>
    <ligand>
        <name>substrate</name>
    </ligand>
</feature>
<feature type="binding site" evidence="7">
    <location>
        <begin position="28"/>
        <end position="32"/>
    </location>
    <ligand>
        <name>substrate</name>
    </ligand>
</feature>
<dbReference type="SUPFAM" id="SSF51726">
    <property type="entry name" value="UROD/MetE-like"/>
    <property type="match status" value="1"/>
</dbReference>
<comment type="subcellular location">
    <subcellularLocation>
        <location evidence="7">Cytoplasm</location>
    </subcellularLocation>
</comment>
<proteinExistence type="inferred from homology"/>
<keyword evidence="4 7" id="KW-0210">Decarboxylase</keyword>
<comment type="similarity">
    <text evidence="2 7 9">Belongs to the uroporphyrinogen decarboxylase family.</text>
</comment>
<comment type="function">
    <text evidence="7">Catalyzes the decarboxylation of four acetate groups of uroporphyrinogen-III to yield coproporphyrinogen-III.</text>
</comment>
<dbReference type="PROSITE" id="PS00906">
    <property type="entry name" value="UROD_1"/>
    <property type="match status" value="1"/>
</dbReference>
<keyword evidence="6 7" id="KW-0627">Porphyrin biosynthesis</keyword>
<dbReference type="HAMAP" id="MF_00218">
    <property type="entry name" value="URO_D"/>
    <property type="match status" value="1"/>
</dbReference>
<comment type="pathway">
    <text evidence="1 7 8">Porphyrin-containing compound metabolism; protoporphyrin-IX biosynthesis; coproporphyrinogen-III from 5-aminolevulinate: step 4/4.</text>
</comment>
<evidence type="ECO:0000256" key="9">
    <source>
        <dbReference type="RuleBase" id="RU004169"/>
    </source>
</evidence>
<evidence type="ECO:0000256" key="8">
    <source>
        <dbReference type="RuleBase" id="RU000554"/>
    </source>
</evidence>
<evidence type="ECO:0000259" key="11">
    <source>
        <dbReference type="PROSITE" id="PS00907"/>
    </source>
</evidence>
<dbReference type="PANTHER" id="PTHR21091">
    <property type="entry name" value="METHYLTETRAHYDROFOLATE:HOMOCYSTEINE METHYLTRANSFERASE RELATED"/>
    <property type="match status" value="1"/>
</dbReference>
<dbReference type="EMBL" id="CP096040">
    <property type="protein sequence ID" value="USQ96028.1"/>
    <property type="molecule type" value="Genomic_DNA"/>
</dbReference>
<evidence type="ECO:0000256" key="6">
    <source>
        <dbReference type="ARBA" id="ARBA00023244"/>
    </source>
</evidence>
<dbReference type="InterPro" id="IPR006361">
    <property type="entry name" value="Uroporphyrinogen_deCO2ase_HemE"/>
</dbReference>
<feature type="binding site" evidence="7">
    <location>
        <position position="207"/>
    </location>
    <ligand>
        <name>substrate</name>
    </ligand>
</feature>
<keyword evidence="7" id="KW-0963">Cytoplasm</keyword>
<dbReference type="InterPro" id="IPR000257">
    <property type="entry name" value="Uroporphyrinogen_deCOase"/>
</dbReference>
<feature type="site" description="Transition state stabilizer" evidence="7">
    <location>
        <position position="78"/>
    </location>
</feature>
<dbReference type="PROSITE" id="PS00907">
    <property type="entry name" value="UROD_2"/>
    <property type="match status" value="1"/>
</dbReference>
<dbReference type="GO" id="GO:0004853">
    <property type="term" value="F:uroporphyrinogen decarboxylase activity"/>
    <property type="evidence" value="ECO:0007669"/>
    <property type="project" value="UniProtKB-EC"/>
</dbReference>
<evidence type="ECO:0000259" key="10">
    <source>
        <dbReference type="PROSITE" id="PS00906"/>
    </source>
</evidence>
<keyword evidence="13" id="KW-1185">Reference proteome</keyword>
<dbReference type="PANTHER" id="PTHR21091:SF169">
    <property type="entry name" value="UROPORPHYRINOGEN DECARBOXYLASE"/>
    <property type="match status" value="1"/>
</dbReference>
<evidence type="ECO:0000313" key="12">
    <source>
        <dbReference type="EMBL" id="USQ96028.1"/>
    </source>
</evidence>
<keyword evidence="5 7" id="KW-0456">Lyase</keyword>
<dbReference type="CDD" id="cd00717">
    <property type="entry name" value="URO-D"/>
    <property type="match status" value="1"/>
</dbReference>
<feature type="binding site" evidence="7">
    <location>
        <position position="322"/>
    </location>
    <ligand>
        <name>substrate</name>
    </ligand>
</feature>
<gene>
    <name evidence="7 12" type="primary">hemE</name>
    <name evidence="12" type="ORF">MZV50_26435</name>
</gene>
<feature type="domain" description="Uroporphyrinogen decarboxylase (URO-D)" evidence="11">
    <location>
        <begin position="141"/>
        <end position="157"/>
    </location>
</feature>
<dbReference type="Proteomes" id="UP001057520">
    <property type="component" value="Chromosome"/>
</dbReference>
<reference evidence="12 13" key="1">
    <citation type="submission" date="2022-04" db="EMBL/GenBank/DDBJ databases">
        <title>Genome sequence of soybean root-associated Caulobacter segnis RL271.</title>
        <authorList>
            <person name="Longley R."/>
            <person name="Bonito G."/>
            <person name="Trigodet F."/>
            <person name="Crosson S."/>
            <person name="Fiebig A."/>
        </authorList>
    </citation>
    <scope>NUCLEOTIDE SEQUENCE [LARGE SCALE GENOMIC DNA]</scope>
    <source>
        <strain evidence="12 13">RL271</strain>
    </source>
</reference>
<comment type="catalytic activity">
    <reaction evidence="7 8">
        <text>uroporphyrinogen III + 4 H(+) = coproporphyrinogen III + 4 CO2</text>
        <dbReference type="Rhea" id="RHEA:19865"/>
        <dbReference type="ChEBI" id="CHEBI:15378"/>
        <dbReference type="ChEBI" id="CHEBI:16526"/>
        <dbReference type="ChEBI" id="CHEBI:57308"/>
        <dbReference type="ChEBI" id="CHEBI:57309"/>
        <dbReference type="EC" id="4.1.1.37"/>
    </reaction>
</comment>
<feature type="binding site" evidence="7">
    <location>
        <position position="78"/>
    </location>
    <ligand>
        <name>substrate</name>
    </ligand>
</feature>
<evidence type="ECO:0000256" key="1">
    <source>
        <dbReference type="ARBA" id="ARBA00004804"/>
    </source>
</evidence>
<evidence type="ECO:0000256" key="5">
    <source>
        <dbReference type="ARBA" id="ARBA00023239"/>
    </source>
</evidence>
<organism evidence="12 13">
    <name type="scientific">Caulobacter segnis</name>
    <dbReference type="NCBI Taxonomy" id="88688"/>
    <lineage>
        <taxon>Bacteria</taxon>
        <taxon>Pseudomonadati</taxon>
        <taxon>Pseudomonadota</taxon>
        <taxon>Alphaproteobacteria</taxon>
        <taxon>Caulobacterales</taxon>
        <taxon>Caulobacteraceae</taxon>
        <taxon>Caulobacter</taxon>
    </lineage>
</organism>
<evidence type="ECO:0000256" key="7">
    <source>
        <dbReference type="HAMAP-Rule" id="MF_00218"/>
    </source>
</evidence>
<dbReference type="EC" id="4.1.1.37" evidence="3 7"/>
<evidence type="ECO:0000256" key="4">
    <source>
        <dbReference type="ARBA" id="ARBA00022793"/>
    </source>
</evidence>
<sequence length="352" mass="38172">MTSPTQTPKFLSTLAGEKHANPPIWFMRQAGRYLPEYRAVRATAPDFISFCFDPEKAAEVTLQPMRRFPFDASIVFADILLIPGALGQKVWFEAGEGPKLGEMPSIESMAEKAGEAGEALKLVGETLTRVRSALDPSKALIGFAGAPWTVATYMIEKGSSDRSGARTFAYQNAEQLDALIQVLVDATIDYLAMQVDAGAQALKLFESWAEGLSEPLFDRLVTQPHIRIIEGLRARGVTAPIIGFPRGAGTLVEDYAQKVPVQGVALDTSASAKLGQSIQKTKTIQGALDPLLLRAGGDALLRRVDELLEQWNQGPYIFNLGHGILPDTPIAHVEQVLERVTGQKVAKQMAST</sequence>